<keyword evidence="1" id="KW-0472">Membrane</keyword>
<feature type="non-terminal residue" evidence="3">
    <location>
        <position position="139"/>
    </location>
</feature>
<dbReference type="RefSeq" id="WP_271970999.1">
    <property type="nucleotide sequence ID" value="NZ_JAQLUK010000293.1"/>
</dbReference>
<protein>
    <submittedName>
        <fullName evidence="3">CHASE3 domain-containing protein</fullName>
    </submittedName>
</protein>
<feature type="transmembrane region" description="Helical" evidence="1">
    <location>
        <begin position="24"/>
        <end position="45"/>
    </location>
</feature>
<gene>
    <name evidence="3" type="ORF">PM085_20920</name>
</gene>
<feature type="domain" description="CHASE3" evidence="2">
    <location>
        <begin position="52"/>
        <end position="139"/>
    </location>
</feature>
<reference evidence="3 4" key="1">
    <citation type="submission" date="2023-01" db="EMBL/GenBank/DDBJ databases">
        <title>Halorubrum ezzemoulense from Santa Pola, Spain.</title>
        <authorList>
            <person name="Feng Y."/>
            <person name="Louyakis A.S."/>
            <person name="Gogarten J.P."/>
        </authorList>
    </citation>
    <scope>NUCLEOTIDE SEQUENCE [LARGE SCALE GENOMIC DNA]</scope>
    <source>
        <strain evidence="3 4">AMM015</strain>
    </source>
</reference>
<dbReference type="EMBL" id="JAQLUK010000293">
    <property type="protein sequence ID" value="MDB2294657.1"/>
    <property type="molecule type" value="Genomic_DNA"/>
</dbReference>
<sequence>MLGMSLGQTNQGSADARRDLKQQLPLIGGFVLLLLVSAGAMMLVITNQHFAEGVAHTLEVRSTAYRLLVQAQDAETGQRGFLLTGNRVYLDPYEQGRLAAPKALADLRRLVDGNAVQLAEVARLEVALNAKLAELAKTV</sequence>
<dbReference type="InterPro" id="IPR007891">
    <property type="entry name" value="CHASE3"/>
</dbReference>
<dbReference type="Pfam" id="PF05227">
    <property type="entry name" value="CHASE3"/>
    <property type="match status" value="1"/>
</dbReference>
<accession>A0ABT4Z9K8</accession>
<organism evidence="3 4">
    <name type="scientific">Halorubrum ezzemoulense</name>
    <name type="common">Halorubrum chaoviator</name>
    <dbReference type="NCBI Taxonomy" id="337243"/>
    <lineage>
        <taxon>Archaea</taxon>
        <taxon>Methanobacteriati</taxon>
        <taxon>Methanobacteriota</taxon>
        <taxon>Stenosarchaea group</taxon>
        <taxon>Halobacteria</taxon>
        <taxon>Halobacteriales</taxon>
        <taxon>Haloferacaceae</taxon>
        <taxon>Halorubrum</taxon>
    </lineage>
</organism>
<evidence type="ECO:0000313" key="4">
    <source>
        <dbReference type="Proteomes" id="UP001210528"/>
    </source>
</evidence>
<evidence type="ECO:0000256" key="1">
    <source>
        <dbReference type="SAM" id="Phobius"/>
    </source>
</evidence>
<evidence type="ECO:0000313" key="3">
    <source>
        <dbReference type="EMBL" id="MDB2294657.1"/>
    </source>
</evidence>
<name>A0ABT4Z9K8_HALEZ</name>
<dbReference type="CDD" id="cd19410">
    <property type="entry name" value="HK9-like_sensor"/>
    <property type="match status" value="1"/>
</dbReference>
<keyword evidence="1" id="KW-1133">Transmembrane helix</keyword>
<comment type="caution">
    <text evidence="3">The sequence shown here is derived from an EMBL/GenBank/DDBJ whole genome shotgun (WGS) entry which is preliminary data.</text>
</comment>
<evidence type="ECO:0000259" key="2">
    <source>
        <dbReference type="Pfam" id="PF05227"/>
    </source>
</evidence>
<dbReference type="Proteomes" id="UP001210528">
    <property type="component" value="Unassembled WGS sequence"/>
</dbReference>
<keyword evidence="4" id="KW-1185">Reference proteome</keyword>
<proteinExistence type="predicted"/>
<keyword evidence="1" id="KW-0812">Transmembrane</keyword>